<dbReference type="PANTHER" id="PTHR30146:SF109">
    <property type="entry name" value="HTH-TYPE TRANSCRIPTIONAL REGULATOR GALS"/>
    <property type="match status" value="1"/>
</dbReference>
<dbReference type="Gene3D" id="3.40.50.2300">
    <property type="match status" value="2"/>
</dbReference>
<evidence type="ECO:0000313" key="6">
    <source>
        <dbReference type="EMBL" id="RDI56397.1"/>
    </source>
</evidence>
<dbReference type="InterPro" id="IPR028082">
    <property type="entry name" value="Peripla_BP_I"/>
</dbReference>
<evidence type="ECO:0000256" key="3">
    <source>
        <dbReference type="ARBA" id="ARBA00023163"/>
    </source>
</evidence>
<keyword evidence="3" id="KW-0804">Transcription</keyword>
<dbReference type="Pfam" id="PF00356">
    <property type="entry name" value="LacI"/>
    <property type="match status" value="1"/>
</dbReference>
<dbReference type="GO" id="GO:0000976">
    <property type="term" value="F:transcription cis-regulatory region binding"/>
    <property type="evidence" value="ECO:0007669"/>
    <property type="project" value="TreeGrafter"/>
</dbReference>
<evidence type="ECO:0000256" key="2">
    <source>
        <dbReference type="ARBA" id="ARBA00023125"/>
    </source>
</evidence>
<dbReference type="AlphaFoldDB" id="A0A370HG59"/>
<dbReference type="InterPro" id="IPR000843">
    <property type="entry name" value="HTH_LacI"/>
</dbReference>
<evidence type="ECO:0000259" key="5">
    <source>
        <dbReference type="PROSITE" id="PS50932"/>
    </source>
</evidence>
<dbReference type="EMBL" id="QQBB01000009">
    <property type="protein sequence ID" value="RDI56397.1"/>
    <property type="molecule type" value="Genomic_DNA"/>
</dbReference>
<dbReference type="SMART" id="SM00354">
    <property type="entry name" value="HTH_LACI"/>
    <property type="match status" value="1"/>
</dbReference>
<dbReference type="Proteomes" id="UP000254925">
    <property type="component" value="Unassembled WGS sequence"/>
</dbReference>
<dbReference type="OrthoDB" id="7170131at2"/>
<gene>
    <name evidence="6" type="ORF">DES45_10981</name>
</gene>
<evidence type="ECO:0000313" key="7">
    <source>
        <dbReference type="Proteomes" id="UP000254925"/>
    </source>
</evidence>
<dbReference type="InterPro" id="IPR046335">
    <property type="entry name" value="LacI/GalR-like_sensor"/>
</dbReference>
<keyword evidence="1" id="KW-0805">Transcription regulation</keyword>
<dbReference type="CDD" id="cd06267">
    <property type="entry name" value="PBP1_LacI_sugar_binding-like"/>
    <property type="match status" value="1"/>
</dbReference>
<dbReference type="CDD" id="cd01392">
    <property type="entry name" value="HTH_LacI"/>
    <property type="match status" value="1"/>
</dbReference>
<dbReference type="PROSITE" id="PS50932">
    <property type="entry name" value="HTH_LACI_2"/>
    <property type="match status" value="1"/>
</dbReference>
<reference evidence="6 7" key="1">
    <citation type="submission" date="2018-07" db="EMBL/GenBank/DDBJ databases">
        <title>Genomic Encyclopedia of Type Strains, Phase IV (KMG-IV): sequencing the most valuable type-strain genomes for metagenomic binning, comparative biology and taxonomic classification.</title>
        <authorList>
            <person name="Goeker M."/>
        </authorList>
    </citation>
    <scope>NUCLEOTIDE SEQUENCE [LARGE SCALE GENOMIC DNA]</scope>
    <source>
        <strain evidence="6 7">DSM 14364</strain>
    </source>
</reference>
<protein>
    <submittedName>
        <fullName evidence="6">LacI family transcriptional regulator</fullName>
    </submittedName>
</protein>
<dbReference type="RefSeq" id="WP_114771965.1">
    <property type="nucleotide sequence ID" value="NZ_QQBB01000009.1"/>
</dbReference>
<feature type="region of interest" description="Disordered" evidence="4">
    <location>
        <begin position="336"/>
        <end position="356"/>
    </location>
</feature>
<dbReference type="PANTHER" id="PTHR30146">
    <property type="entry name" value="LACI-RELATED TRANSCRIPTIONAL REPRESSOR"/>
    <property type="match status" value="1"/>
</dbReference>
<keyword evidence="2" id="KW-0238">DNA-binding</keyword>
<evidence type="ECO:0000256" key="4">
    <source>
        <dbReference type="SAM" id="MobiDB-lite"/>
    </source>
</evidence>
<feature type="domain" description="HTH lacI-type" evidence="5">
    <location>
        <begin position="6"/>
        <end position="60"/>
    </location>
</feature>
<dbReference type="Pfam" id="PF13377">
    <property type="entry name" value="Peripla_BP_3"/>
    <property type="match status" value="1"/>
</dbReference>
<dbReference type="SUPFAM" id="SSF53822">
    <property type="entry name" value="Periplasmic binding protein-like I"/>
    <property type="match status" value="1"/>
</dbReference>
<dbReference type="Gene3D" id="1.10.260.40">
    <property type="entry name" value="lambda repressor-like DNA-binding domains"/>
    <property type="match status" value="1"/>
</dbReference>
<name>A0A370HG59_9HYPH</name>
<evidence type="ECO:0000256" key="1">
    <source>
        <dbReference type="ARBA" id="ARBA00023015"/>
    </source>
</evidence>
<organism evidence="6 7">
    <name type="scientific">Microvirga subterranea</name>
    <dbReference type="NCBI Taxonomy" id="186651"/>
    <lineage>
        <taxon>Bacteria</taxon>
        <taxon>Pseudomonadati</taxon>
        <taxon>Pseudomonadota</taxon>
        <taxon>Alphaproteobacteria</taxon>
        <taxon>Hyphomicrobiales</taxon>
        <taxon>Methylobacteriaceae</taxon>
        <taxon>Microvirga</taxon>
    </lineage>
</organism>
<comment type="caution">
    <text evidence="6">The sequence shown here is derived from an EMBL/GenBank/DDBJ whole genome shotgun (WGS) entry which is preliminary data.</text>
</comment>
<dbReference type="GO" id="GO:0003700">
    <property type="term" value="F:DNA-binding transcription factor activity"/>
    <property type="evidence" value="ECO:0007669"/>
    <property type="project" value="TreeGrafter"/>
</dbReference>
<dbReference type="InterPro" id="IPR010982">
    <property type="entry name" value="Lambda_DNA-bd_dom_sf"/>
</dbReference>
<feature type="compositionally biased region" description="Low complexity" evidence="4">
    <location>
        <begin position="341"/>
        <end position="356"/>
    </location>
</feature>
<accession>A0A370HG59</accession>
<dbReference type="SUPFAM" id="SSF47413">
    <property type="entry name" value="lambda repressor-like DNA-binding domains"/>
    <property type="match status" value="1"/>
</dbReference>
<sequence>MNRKRATLKEVATRAGVSIATVSNVFSGRKPVNADLKAKVEKAARELSYQVDRAASQLRSGRAQVVGVLVPDLDDTFFTSLISRLEVMARRDGFDVIVASSRDERELEESRLQTLLGWRPSGIIAVPCSDKVPAILKREAGRLPMVLVDRVIADSPVADTVTIDNFEAGAIAVRHLLDMGHAEIALAASHLGIAPIRDRIRGATAAARERGARDPVAVEVGANAERGGEVFSDWLGCNPLPSAVLALTNVTTLAVLAALARRRIDVPEKVSLIAFDDYPWMSARKTPLTAIRQPVDEIAGAAWERLKLRMAGDASPSHPTILHASLQDRASVRRAGPRITAASSKEAAADPALDTT</sequence>
<keyword evidence="7" id="KW-1185">Reference proteome</keyword>
<proteinExistence type="predicted"/>